<dbReference type="GO" id="GO:0005829">
    <property type="term" value="C:cytosol"/>
    <property type="evidence" value="ECO:0007669"/>
    <property type="project" value="TreeGrafter"/>
</dbReference>
<dbReference type="PROSITE" id="PS01229">
    <property type="entry name" value="COF_2"/>
    <property type="match status" value="1"/>
</dbReference>
<evidence type="ECO:0000313" key="1">
    <source>
        <dbReference type="EMBL" id="KDR96655.1"/>
    </source>
</evidence>
<accession>A0A069RKL5</accession>
<dbReference type="eggNOG" id="COG0561">
    <property type="taxonomic scope" value="Bacteria"/>
</dbReference>
<dbReference type="SUPFAM" id="SSF56784">
    <property type="entry name" value="HAD-like"/>
    <property type="match status" value="1"/>
</dbReference>
<reference evidence="1 2" key="1">
    <citation type="submission" date="2014-03" db="EMBL/GenBank/DDBJ databases">
        <title>Genome sequence of Clostridium litorale W6, DSM 5388.</title>
        <authorList>
            <person name="Poehlein A."/>
            <person name="Jagirdar A."/>
            <person name="Khonsari B."/>
            <person name="Chibani C.M."/>
            <person name="Gutierrez Gutierrez D.A."/>
            <person name="Davydova E."/>
            <person name="Alghaithi H.S."/>
            <person name="Nair K.P."/>
            <person name="Dhamotharan K."/>
            <person name="Chandran L."/>
            <person name="G W."/>
            <person name="Daniel R."/>
        </authorList>
    </citation>
    <scope>NUCLEOTIDE SEQUENCE [LARGE SCALE GENOMIC DNA]</scope>
    <source>
        <strain evidence="1 2">W6</strain>
    </source>
</reference>
<dbReference type="InterPro" id="IPR036412">
    <property type="entry name" value="HAD-like_sf"/>
</dbReference>
<dbReference type="GO" id="GO:0016791">
    <property type="term" value="F:phosphatase activity"/>
    <property type="evidence" value="ECO:0007669"/>
    <property type="project" value="TreeGrafter"/>
</dbReference>
<comment type="caution">
    <text evidence="1">The sequence shown here is derived from an EMBL/GenBank/DDBJ whole genome shotgun (WGS) entry which is preliminary data.</text>
</comment>
<keyword evidence="1" id="KW-0378">Hydrolase</keyword>
<dbReference type="SFLD" id="SFLDS00003">
    <property type="entry name" value="Haloacid_Dehalogenase"/>
    <property type="match status" value="1"/>
</dbReference>
<dbReference type="InterPro" id="IPR023214">
    <property type="entry name" value="HAD_sf"/>
</dbReference>
<name>A0A069RKL5_PEPLI</name>
<dbReference type="Gene3D" id="3.40.50.1000">
    <property type="entry name" value="HAD superfamily/HAD-like"/>
    <property type="match status" value="1"/>
</dbReference>
<evidence type="ECO:0000313" key="2">
    <source>
        <dbReference type="Proteomes" id="UP000027946"/>
    </source>
</evidence>
<proteinExistence type="predicted"/>
<dbReference type="STRING" id="1121324.CLIT_2c02610"/>
<dbReference type="PANTHER" id="PTHR10000">
    <property type="entry name" value="PHOSPHOSERINE PHOSPHATASE"/>
    <property type="match status" value="1"/>
</dbReference>
<dbReference type="EMBL" id="JJMM01000002">
    <property type="protein sequence ID" value="KDR96655.1"/>
    <property type="molecule type" value="Genomic_DNA"/>
</dbReference>
<dbReference type="CDD" id="cd07516">
    <property type="entry name" value="HAD_Pase"/>
    <property type="match status" value="1"/>
</dbReference>
<dbReference type="Pfam" id="PF08282">
    <property type="entry name" value="Hydrolase_3"/>
    <property type="match status" value="1"/>
</dbReference>
<dbReference type="Proteomes" id="UP000027946">
    <property type="component" value="Unassembled WGS sequence"/>
</dbReference>
<dbReference type="OrthoDB" id="9781413at2"/>
<gene>
    <name evidence="1" type="ORF">CLIT_2c02610</name>
</gene>
<dbReference type="SFLD" id="SFLDG01140">
    <property type="entry name" value="C2.B:_Phosphomannomutase_and_P"/>
    <property type="match status" value="1"/>
</dbReference>
<dbReference type="NCBIfam" id="TIGR01484">
    <property type="entry name" value="HAD-SF-IIB"/>
    <property type="match status" value="1"/>
</dbReference>
<dbReference type="GO" id="GO:0000287">
    <property type="term" value="F:magnesium ion binding"/>
    <property type="evidence" value="ECO:0007669"/>
    <property type="project" value="TreeGrafter"/>
</dbReference>
<dbReference type="RefSeq" id="WP_038261206.1">
    <property type="nucleotide sequence ID" value="NZ_FSRH01000001.1"/>
</dbReference>
<dbReference type="InterPro" id="IPR000150">
    <property type="entry name" value="Cof"/>
</dbReference>
<protein>
    <submittedName>
        <fullName evidence="1">Hydrolase</fullName>
    </submittedName>
</protein>
<keyword evidence="2" id="KW-1185">Reference proteome</keyword>
<dbReference type="Gene3D" id="3.30.1240.10">
    <property type="match status" value="1"/>
</dbReference>
<dbReference type="PANTHER" id="PTHR10000:SF8">
    <property type="entry name" value="HAD SUPERFAMILY HYDROLASE-LIKE, TYPE 3"/>
    <property type="match status" value="1"/>
</dbReference>
<dbReference type="AlphaFoldDB" id="A0A069RKL5"/>
<dbReference type="NCBIfam" id="TIGR00099">
    <property type="entry name" value="Cof-subfamily"/>
    <property type="match status" value="1"/>
</dbReference>
<dbReference type="InterPro" id="IPR006379">
    <property type="entry name" value="HAD-SF_hydro_IIB"/>
</dbReference>
<dbReference type="SFLD" id="SFLDG01144">
    <property type="entry name" value="C2.B.4:_PGP_Like"/>
    <property type="match status" value="1"/>
</dbReference>
<organism evidence="1 2">
    <name type="scientific">Peptoclostridium litorale DSM 5388</name>
    <dbReference type="NCBI Taxonomy" id="1121324"/>
    <lineage>
        <taxon>Bacteria</taxon>
        <taxon>Bacillati</taxon>
        <taxon>Bacillota</taxon>
        <taxon>Clostridia</taxon>
        <taxon>Peptostreptococcales</taxon>
        <taxon>Peptoclostridiaceae</taxon>
        <taxon>Peptoclostridium</taxon>
    </lineage>
</organism>
<sequence length="272" mass="30302">MNYKLCVFDMDGTVLDSNSSIPKRNIDALKRLARRGVQIVIATGRMDAMVKNYMRQIGLDLPVISCNGGLIRKLGSDNAIAEFTIQPEKIIKFINICRSKGAVFHMYSRSTMFTEKIEGRAKFFYEYNKTLPEEDKIDIRLVRDCTEVVLGGTPIIKGILCPQDENIYEAVRLEVEKIEGMTLVQSGSGLYDFMRKDVSKGSAVRCIADNMGISKQEIAAFGDNHNDISMLMEAGLSVAMGNAEEEVKKHASFVTLTNDESGVAYAIEKFIL</sequence>